<keyword evidence="2" id="KW-0328">Glycosyltransferase</keyword>
<sequence length="135" mass="15246">MQLKLQKLSRFLKLEMLSINFNSRKSMSWTTATVLMKITMMTFNMKMKGLEALLSHRLHVFRPLHHFSYINLVVYPLTSIPLIAYCAWPAVCLLTGKFIILSCNWHPGNAVGEVLVYMTSGGMSSSGFLMVLSVA</sequence>
<dbReference type="InterPro" id="IPR005150">
    <property type="entry name" value="Cellulose_synth"/>
</dbReference>
<dbReference type="Proteomes" id="UP000501690">
    <property type="component" value="Linkage Group LG5"/>
</dbReference>
<evidence type="ECO:0000256" key="1">
    <source>
        <dbReference type="ARBA" id="ARBA00004308"/>
    </source>
</evidence>
<evidence type="ECO:0000313" key="9">
    <source>
        <dbReference type="Proteomes" id="UP000501690"/>
    </source>
</evidence>
<gene>
    <name evidence="8" type="ORF">DEO72_LG5g2638</name>
</gene>
<evidence type="ECO:0000313" key="8">
    <source>
        <dbReference type="EMBL" id="QCD94554.1"/>
    </source>
</evidence>
<proteinExistence type="predicted"/>
<comment type="subcellular location">
    <subcellularLocation>
        <location evidence="1">Endomembrane system</location>
    </subcellularLocation>
</comment>
<evidence type="ECO:0000256" key="2">
    <source>
        <dbReference type="ARBA" id="ARBA00022676"/>
    </source>
</evidence>
<reference evidence="8 9" key="1">
    <citation type="submission" date="2019-04" db="EMBL/GenBank/DDBJ databases">
        <title>An improved genome assembly and genetic linkage map for asparagus bean, Vigna unguiculata ssp. sesquipedialis.</title>
        <authorList>
            <person name="Xia Q."/>
            <person name="Zhang R."/>
            <person name="Dong Y."/>
        </authorList>
    </citation>
    <scope>NUCLEOTIDE SEQUENCE [LARGE SCALE GENOMIC DNA]</scope>
    <source>
        <tissue evidence="8">Leaf</tissue>
    </source>
</reference>
<evidence type="ECO:0000256" key="5">
    <source>
        <dbReference type="ARBA" id="ARBA00022989"/>
    </source>
</evidence>
<dbReference type="Pfam" id="PF03552">
    <property type="entry name" value="Cellulose_synt"/>
    <property type="match status" value="1"/>
</dbReference>
<keyword evidence="4 7" id="KW-0812">Transmembrane</keyword>
<evidence type="ECO:0000256" key="7">
    <source>
        <dbReference type="SAM" id="Phobius"/>
    </source>
</evidence>
<dbReference type="GO" id="GO:0012505">
    <property type="term" value="C:endomembrane system"/>
    <property type="evidence" value="ECO:0007669"/>
    <property type="project" value="UniProtKB-SubCell"/>
</dbReference>
<dbReference type="GO" id="GO:0030244">
    <property type="term" value="P:cellulose biosynthetic process"/>
    <property type="evidence" value="ECO:0007669"/>
    <property type="project" value="InterPro"/>
</dbReference>
<evidence type="ECO:0000256" key="4">
    <source>
        <dbReference type="ARBA" id="ARBA00022692"/>
    </source>
</evidence>
<accession>A0A4D6M3C5</accession>
<organism evidence="8 9">
    <name type="scientific">Vigna unguiculata</name>
    <name type="common">Cowpea</name>
    <dbReference type="NCBI Taxonomy" id="3917"/>
    <lineage>
        <taxon>Eukaryota</taxon>
        <taxon>Viridiplantae</taxon>
        <taxon>Streptophyta</taxon>
        <taxon>Embryophyta</taxon>
        <taxon>Tracheophyta</taxon>
        <taxon>Spermatophyta</taxon>
        <taxon>Magnoliopsida</taxon>
        <taxon>eudicotyledons</taxon>
        <taxon>Gunneridae</taxon>
        <taxon>Pentapetalae</taxon>
        <taxon>rosids</taxon>
        <taxon>fabids</taxon>
        <taxon>Fabales</taxon>
        <taxon>Fabaceae</taxon>
        <taxon>Papilionoideae</taxon>
        <taxon>50 kb inversion clade</taxon>
        <taxon>NPAAA clade</taxon>
        <taxon>indigoferoid/millettioid clade</taxon>
        <taxon>Phaseoleae</taxon>
        <taxon>Vigna</taxon>
    </lineage>
</organism>
<feature type="transmembrane region" description="Helical" evidence="7">
    <location>
        <begin position="114"/>
        <end position="134"/>
    </location>
</feature>
<dbReference type="GO" id="GO:0016020">
    <property type="term" value="C:membrane"/>
    <property type="evidence" value="ECO:0007669"/>
    <property type="project" value="InterPro"/>
</dbReference>
<evidence type="ECO:0000256" key="3">
    <source>
        <dbReference type="ARBA" id="ARBA00022679"/>
    </source>
</evidence>
<dbReference type="AlphaFoldDB" id="A0A4D6M3C5"/>
<dbReference type="EMBL" id="CP039349">
    <property type="protein sequence ID" value="QCD94554.1"/>
    <property type="molecule type" value="Genomic_DNA"/>
</dbReference>
<name>A0A4D6M3C5_VIGUN</name>
<feature type="transmembrane region" description="Helical" evidence="7">
    <location>
        <begin position="66"/>
        <end position="91"/>
    </location>
</feature>
<keyword evidence="3" id="KW-0808">Transferase</keyword>
<dbReference type="GO" id="GO:0016760">
    <property type="term" value="F:cellulose synthase (UDP-forming) activity"/>
    <property type="evidence" value="ECO:0007669"/>
    <property type="project" value="InterPro"/>
</dbReference>
<protein>
    <submittedName>
        <fullName evidence="8">Cellulose synthase A</fullName>
    </submittedName>
</protein>
<evidence type="ECO:0000256" key="6">
    <source>
        <dbReference type="ARBA" id="ARBA00023136"/>
    </source>
</evidence>
<keyword evidence="6 7" id="KW-0472">Membrane</keyword>
<keyword evidence="5 7" id="KW-1133">Transmembrane helix</keyword>
<keyword evidence="9" id="KW-1185">Reference proteome</keyword>